<feature type="domain" description="AB hydrolase-1" evidence="2">
    <location>
        <begin position="52"/>
        <end position="154"/>
    </location>
</feature>
<evidence type="ECO:0000313" key="3">
    <source>
        <dbReference type="EMBL" id="QEC74685.1"/>
    </source>
</evidence>
<dbReference type="Proteomes" id="UP000321362">
    <property type="component" value="Chromosome"/>
</dbReference>
<dbReference type="SUPFAM" id="SSF53474">
    <property type="entry name" value="alpha/beta-Hydrolases"/>
    <property type="match status" value="1"/>
</dbReference>
<dbReference type="InterPro" id="IPR029058">
    <property type="entry name" value="AB_hydrolase_fold"/>
</dbReference>
<dbReference type="InterPro" id="IPR019734">
    <property type="entry name" value="TPR_rpt"/>
</dbReference>
<evidence type="ECO:0000259" key="2">
    <source>
        <dbReference type="Pfam" id="PF00561"/>
    </source>
</evidence>
<dbReference type="Gene3D" id="3.40.50.1820">
    <property type="entry name" value="alpha/beta hydrolase"/>
    <property type="match status" value="1"/>
</dbReference>
<dbReference type="SMART" id="SM00028">
    <property type="entry name" value="TPR"/>
    <property type="match status" value="2"/>
</dbReference>
<evidence type="ECO:0000256" key="1">
    <source>
        <dbReference type="PROSITE-ProRule" id="PRU00339"/>
    </source>
</evidence>
<sequence length="387" mass="42853">MKGYLLLFVLLLFSYTSFGQSGPIARYQTVDTLVDAGNYKLHFFIVKGHGTPILFEAGGGDNASVWTGLLKPISELTGTTLITYDRPGFGKSTLDTNKHGLLNGILGLETALHRLGYDKDIILVAHSQGAFSTTVYAYRHPDKVKGAVLIDGSTSCWFDSRLSALQRQNDIDKVSMKTTKPGLYYQYGDLSTNVKLVRESPFPINITAIDFVSGRPPFDNPVDATDWKRCHEEFVRAAANNRTGITAYNCGHYIFIDNPALVINGIAQVYAATLDTKPKGALTVKVLNYNIDAANETKMAEALSRHSENDLNSWGYSLIKEGKNKEALEVFKLNTILNPDSWNAFDSYGEALLKNGEKQEAMKMYQKSVELNPKSESGKKILQQLKQ</sequence>
<keyword evidence="3" id="KW-0378">Hydrolase</keyword>
<dbReference type="GO" id="GO:0016787">
    <property type="term" value="F:hydrolase activity"/>
    <property type="evidence" value="ECO:0007669"/>
    <property type="project" value="UniProtKB-KW"/>
</dbReference>
<dbReference type="InterPro" id="IPR050266">
    <property type="entry name" value="AB_hydrolase_sf"/>
</dbReference>
<dbReference type="KEGG" id="mgk:FSB76_01500"/>
<dbReference type="EMBL" id="CP042437">
    <property type="protein sequence ID" value="QEC74685.1"/>
    <property type="molecule type" value="Genomic_DNA"/>
</dbReference>
<dbReference type="PROSITE" id="PS50005">
    <property type="entry name" value="TPR"/>
    <property type="match status" value="1"/>
</dbReference>
<keyword evidence="1" id="KW-0802">TPR repeat</keyword>
<keyword evidence="4" id="KW-1185">Reference proteome</keyword>
<gene>
    <name evidence="3" type="ORF">FSB76_01500</name>
</gene>
<feature type="repeat" description="TPR" evidence="1">
    <location>
        <begin position="342"/>
        <end position="375"/>
    </location>
</feature>
<dbReference type="Pfam" id="PF00561">
    <property type="entry name" value="Abhydrolase_1"/>
    <property type="match status" value="1"/>
</dbReference>
<dbReference type="SUPFAM" id="SSF48452">
    <property type="entry name" value="TPR-like"/>
    <property type="match status" value="1"/>
</dbReference>
<organism evidence="3 4">
    <name type="scientific">Mucilaginibacter ginsenosidivorax</name>
    <dbReference type="NCBI Taxonomy" id="862126"/>
    <lineage>
        <taxon>Bacteria</taxon>
        <taxon>Pseudomonadati</taxon>
        <taxon>Bacteroidota</taxon>
        <taxon>Sphingobacteriia</taxon>
        <taxon>Sphingobacteriales</taxon>
        <taxon>Sphingobacteriaceae</taxon>
        <taxon>Mucilaginibacter</taxon>
    </lineage>
</organism>
<reference evidence="3 4" key="1">
    <citation type="journal article" date="2013" name="J. Microbiol.">
        <title>Mucilaginibacter ginsenosidivorax sp. nov., with ginsenoside converting activity isolated from sediment.</title>
        <authorList>
            <person name="Kim J.K."/>
            <person name="Choi T.E."/>
            <person name="Liu Q.M."/>
            <person name="Park H.Y."/>
            <person name="Yi T.H."/>
            <person name="Yoon M.H."/>
            <person name="Kim S.C."/>
            <person name="Im W.T."/>
        </authorList>
    </citation>
    <scope>NUCLEOTIDE SEQUENCE [LARGE SCALE GENOMIC DNA]</scope>
    <source>
        <strain evidence="3 4">KHI28</strain>
    </source>
</reference>
<dbReference type="GO" id="GO:0016020">
    <property type="term" value="C:membrane"/>
    <property type="evidence" value="ECO:0007669"/>
    <property type="project" value="TreeGrafter"/>
</dbReference>
<accession>A0A5B8VVQ0</accession>
<protein>
    <submittedName>
        <fullName evidence="3">Alpha/beta fold hydrolase</fullName>
    </submittedName>
</protein>
<dbReference type="RefSeq" id="WP_147051844.1">
    <property type="nucleotide sequence ID" value="NZ_CP042437.1"/>
</dbReference>
<dbReference type="InterPro" id="IPR000073">
    <property type="entry name" value="AB_hydrolase_1"/>
</dbReference>
<name>A0A5B8VVQ0_9SPHI</name>
<dbReference type="PANTHER" id="PTHR43798">
    <property type="entry name" value="MONOACYLGLYCEROL LIPASE"/>
    <property type="match status" value="1"/>
</dbReference>
<evidence type="ECO:0000313" key="4">
    <source>
        <dbReference type="Proteomes" id="UP000321362"/>
    </source>
</evidence>
<dbReference type="AlphaFoldDB" id="A0A5B8VVQ0"/>
<proteinExistence type="predicted"/>
<dbReference type="Gene3D" id="1.25.40.10">
    <property type="entry name" value="Tetratricopeptide repeat domain"/>
    <property type="match status" value="1"/>
</dbReference>
<dbReference type="OrthoDB" id="59888at2"/>
<dbReference type="PANTHER" id="PTHR43798:SF33">
    <property type="entry name" value="HYDROLASE, PUTATIVE (AFU_ORTHOLOGUE AFUA_2G14860)-RELATED"/>
    <property type="match status" value="1"/>
</dbReference>
<dbReference type="InterPro" id="IPR011990">
    <property type="entry name" value="TPR-like_helical_dom_sf"/>
</dbReference>